<accession>A0ABZ2YEB8</accession>
<dbReference type="RefSeq" id="WP_369018843.1">
    <property type="nucleotide sequence ID" value="NZ_CP121689.1"/>
</dbReference>
<dbReference type="Pfam" id="PF04250">
    <property type="entry name" value="DUF429"/>
    <property type="match status" value="1"/>
</dbReference>
<organism evidence="1 2">
    <name type="scientific">Thermatribacter velox</name>
    <dbReference type="NCBI Taxonomy" id="3039681"/>
    <lineage>
        <taxon>Bacteria</taxon>
        <taxon>Pseudomonadati</taxon>
        <taxon>Atribacterota</taxon>
        <taxon>Atribacteria</taxon>
        <taxon>Atribacterales</taxon>
        <taxon>Thermatribacteraceae</taxon>
        <taxon>Thermatribacter</taxon>
    </lineage>
</organism>
<dbReference type="EMBL" id="CP121689">
    <property type="protein sequence ID" value="WZL76678.1"/>
    <property type="molecule type" value="Genomic_DNA"/>
</dbReference>
<protein>
    <submittedName>
        <fullName evidence="1">DUF429 domain-containing protein</fullName>
    </submittedName>
</protein>
<evidence type="ECO:0000313" key="2">
    <source>
        <dbReference type="Proteomes" id="UP001461341"/>
    </source>
</evidence>
<sequence length="244" mass="28089">MQRTLWKKYEFIAGVDLSWSFRKDSWVALAKRKGFLYEFCDLFALKDFLDFERFFAAHPSLLLAIDAPLRIPNSDGNRKPERELAPLLRKAGWGILPISRSFILSRFPLLFEFHKLLEKHGFQVVPVPEPSKARVVIEVFASLSAIALCADLKIVRQRGEVFIEELLPCLKEETGSFFAKNLETYMRPLLLERQKGRDVVDALLCLYTAWVATVCPERIRIFGNPEEGFIVVPLSKFSPTWLIP</sequence>
<gene>
    <name evidence="1" type="ORF">QBE54_02785</name>
</gene>
<dbReference type="Proteomes" id="UP001461341">
    <property type="component" value="Chromosome"/>
</dbReference>
<dbReference type="PIRSF" id="PIRSF018008">
    <property type="entry name" value="UCP018008"/>
    <property type="match status" value="1"/>
</dbReference>
<dbReference type="InterPro" id="IPR008306">
    <property type="entry name" value="UCP018008"/>
</dbReference>
<name>A0ABZ2YEB8_9BACT</name>
<dbReference type="InterPro" id="IPR007362">
    <property type="entry name" value="DUF429"/>
</dbReference>
<proteinExistence type="predicted"/>
<reference evidence="1 2" key="1">
    <citation type="submission" date="2023-03" db="EMBL/GenBank/DDBJ databases">
        <title>Novel Species.</title>
        <authorList>
            <person name="Ma S."/>
        </authorList>
    </citation>
    <scope>NUCLEOTIDE SEQUENCE [LARGE SCALE GENOMIC DNA]</scope>
    <source>
        <strain evidence="1 2">B11</strain>
    </source>
</reference>
<keyword evidence="2" id="KW-1185">Reference proteome</keyword>
<evidence type="ECO:0000313" key="1">
    <source>
        <dbReference type="EMBL" id="WZL76678.1"/>
    </source>
</evidence>